<dbReference type="EMBL" id="CADEPI010000030">
    <property type="protein sequence ID" value="CAB3367330.1"/>
    <property type="molecule type" value="Genomic_DNA"/>
</dbReference>
<comment type="similarity">
    <text evidence="1">Belongs to the DNA/RNA non-specific endonuclease family.</text>
</comment>
<dbReference type="GO" id="GO:0004521">
    <property type="term" value="F:RNA endonuclease activity"/>
    <property type="evidence" value="ECO:0007669"/>
    <property type="project" value="TreeGrafter"/>
</dbReference>
<dbReference type="InterPro" id="IPR044925">
    <property type="entry name" value="His-Me_finger_sf"/>
</dbReference>
<dbReference type="GO" id="GO:0003676">
    <property type="term" value="F:nucleic acid binding"/>
    <property type="evidence" value="ECO:0007669"/>
    <property type="project" value="InterPro"/>
</dbReference>
<organism evidence="5 6">
    <name type="scientific">Cloeon dipterum</name>
    <dbReference type="NCBI Taxonomy" id="197152"/>
    <lineage>
        <taxon>Eukaryota</taxon>
        <taxon>Metazoa</taxon>
        <taxon>Ecdysozoa</taxon>
        <taxon>Arthropoda</taxon>
        <taxon>Hexapoda</taxon>
        <taxon>Insecta</taxon>
        <taxon>Pterygota</taxon>
        <taxon>Palaeoptera</taxon>
        <taxon>Ephemeroptera</taxon>
        <taxon>Pisciforma</taxon>
        <taxon>Baetidae</taxon>
        <taxon>Cloeon</taxon>
    </lineage>
</organism>
<evidence type="ECO:0000313" key="6">
    <source>
        <dbReference type="Proteomes" id="UP000494165"/>
    </source>
</evidence>
<dbReference type="Proteomes" id="UP000494165">
    <property type="component" value="Unassembled WGS sequence"/>
</dbReference>
<proteinExistence type="inferred from homology"/>
<dbReference type="SUPFAM" id="SSF54060">
    <property type="entry name" value="His-Me finger endonucleases"/>
    <property type="match status" value="1"/>
</dbReference>
<evidence type="ECO:0000313" key="5">
    <source>
        <dbReference type="EMBL" id="CAB3367330.1"/>
    </source>
</evidence>
<dbReference type="InterPro" id="IPR044929">
    <property type="entry name" value="DNA/RNA_non-sp_Endonuclease_sf"/>
</dbReference>
<dbReference type="SMART" id="SM00892">
    <property type="entry name" value="Endonuclease_NS"/>
    <property type="match status" value="1"/>
</dbReference>
<keyword evidence="3" id="KW-0378">Hydrolase</keyword>
<accession>A0A8S1CGK1</accession>
<dbReference type="GO" id="GO:0005743">
    <property type="term" value="C:mitochondrial inner membrane"/>
    <property type="evidence" value="ECO:0007669"/>
    <property type="project" value="TreeGrafter"/>
</dbReference>
<dbReference type="GO" id="GO:0006309">
    <property type="term" value="P:apoptotic DNA fragmentation"/>
    <property type="evidence" value="ECO:0007669"/>
    <property type="project" value="TreeGrafter"/>
</dbReference>
<feature type="domain" description="DNA/RNA non-specific endonuclease/pyrophosphatase/phosphodiesterase" evidence="4">
    <location>
        <begin position="38"/>
        <end position="281"/>
    </location>
</feature>
<dbReference type="AlphaFoldDB" id="A0A8S1CGK1"/>
<dbReference type="InterPro" id="IPR040255">
    <property type="entry name" value="Non-specific_endonuclease"/>
</dbReference>
<keyword evidence="3" id="KW-0255">Endonuclease</keyword>
<sequence length="300" mass="33199">MCTTTPTQTARRVAGASCGNNSSNSVVEIGFEISNGNFYSLLEICFNEVTYDSLYSKNIMPPEIDGRQTTLPDPDFFKDDTFYPPNLDLDYAYSVEGQTAAVAQAVGSASLAGEYISGLNVLQEGRLTSKRDNIYGLHQLVNAWYLNLAPQWDPIKDGNWDILQGATRQLAEDFSYDLIVYTGTHGTTTLADVNGIEKPIYIAYDESGNGLVRVPEFFWRIVYDPITQRGVAFVTINNPYISTPGSDFYLCPDVCNQIPWVVWDTNDFTKGYSYCCEVNALAPFVEEIPPLTVSGLLTGV</sequence>
<dbReference type="FunFam" id="3.40.570.10:FF:000007">
    <property type="entry name" value="Alkaline nuclease"/>
    <property type="match status" value="1"/>
</dbReference>
<reference evidence="5 6" key="1">
    <citation type="submission" date="2020-04" db="EMBL/GenBank/DDBJ databases">
        <authorList>
            <person name="Alioto T."/>
            <person name="Alioto T."/>
            <person name="Gomez Garrido J."/>
        </authorList>
    </citation>
    <scope>NUCLEOTIDE SEQUENCE [LARGE SCALE GENOMIC DNA]</scope>
</reference>
<dbReference type="GO" id="GO:0005634">
    <property type="term" value="C:nucleus"/>
    <property type="evidence" value="ECO:0007669"/>
    <property type="project" value="TreeGrafter"/>
</dbReference>
<evidence type="ECO:0000256" key="3">
    <source>
        <dbReference type="ARBA" id="ARBA00022759"/>
    </source>
</evidence>
<keyword evidence="2" id="KW-0540">Nuclease</keyword>
<gene>
    <name evidence="5" type="ORF">CLODIP_2_CD00342</name>
</gene>
<dbReference type="PANTHER" id="PTHR13966:SF19">
    <property type="entry name" value="NUCLEASE EXOG, MITOCHONDRIAL"/>
    <property type="match status" value="1"/>
</dbReference>
<keyword evidence="6" id="KW-1185">Reference proteome</keyword>
<protein>
    <recommendedName>
        <fullName evidence="4">DNA/RNA non-specific endonuclease/pyrophosphatase/phosphodiesterase domain-containing protein</fullName>
    </recommendedName>
</protein>
<dbReference type="OrthoDB" id="5960141at2759"/>
<dbReference type="Gene3D" id="3.40.570.10">
    <property type="entry name" value="Extracellular Endonuclease, subunit A"/>
    <property type="match status" value="1"/>
</dbReference>
<evidence type="ECO:0000256" key="2">
    <source>
        <dbReference type="ARBA" id="ARBA00022722"/>
    </source>
</evidence>
<comment type="caution">
    <text evidence="5">The sequence shown here is derived from an EMBL/GenBank/DDBJ whole genome shotgun (WGS) entry which is preliminary data.</text>
</comment>
<dbReference type="InterPro" id="IPR001604">
    <property type="entry name" value="Endo_G_ENPP1-like_dom"/>
</dbReference>
<evidence type="ECO:0000259" key="4">
    <source>
        <dbReference type="SMART" id="SM00892"/>
    </source>
</evidence>
<dbReference type="Pfam" id="PF01223">
    <property type="entry name" value="Endonuclease_NS"/>
    <property type="match status" value="1"/>
</dbReference>
<dbReference type="PANTHER" id="PTHR13966">
    <property type="entry name" value="ENDONUCLEASE RELATED"/>
    <property type="match status" value="1"/>
</dbReference>
<dbReference type="GO" id="GO:0046872">
    <property type="term" value="F:metal ion binding"/>
    <property type="evidence" value="ECO:0007669"/>
    <property type="project" value="InterPro"/>
</dbReference>
<evidence type="ECO:0000256" key="1">
    <source>
        <dbReference type="ARBA" id="ARBA00010052"/>
    </source>
</evidence>
<dbReference type="GO" id="GO:0000014">
    <property type="term" value="F:single-stranded DNA endodeoxyribonuclease activity"/>
    <property type="evidence" value="ECO:0007669"/>
    <property type="project" value="TreeGrafter"/>
</dbReference>
<name>A0A8S1CGK1_9INSE</name>